<evidence type="ECO:0000313" key="2">
    <source>
        <dbReference type="EMBL" id="CAK0814189.1"/>
    </source>
</evidence>
<gene>
    <name evidence="2" type="ORF">PCOR1329_LOCUS17857</name>
</gene>
<feature type="non-terminal residue" evidence="2">
    <location>
        <position position="1"/>
    </location>
</feature>
<keyword evidence="3" id="KW-1185">Reference proteome</keyword>
<comment type="caution">
    <text evidence="2">The sequence shown here is derived from an EMBL/GenBank/DDBJ whole genome shotgun (WGS) entry which is preliminary data.</text>
</comment>
<reference evidence="2" key="1">
    <citation type="submission" date="2023-10" db="EMBL/GenBank/DDBJ databases">
        <authorList>
            <person name="Chen Y."/>
            <person name="Shah S."/>
            <person name="Dougan E. K."/>
            <person name="Thang M."/>
            <person name="Chan C."/>
        </authorList>
    </citation>
    <scope>NUCLEOTIDE SEQUENCE [LARGE SCALE GENOMIC DNA]</scope>
</reference>
<feature type="region of interest" description="Disordered" evidence="1">
    <location>
        <begin position="45"/>
        <end position="98"/>
    </location>
</feature>
<evidence type="ECO:0000313" key="3">
    <source>
        <dbReference type="Proteomes" id="UP001189429"/>
    </source>
</evidence>
<feature type="region of interest" description="Disordered" evidence="1">
    <location>
        <begin position="1"/>
        <end position="20"/>
    </location>
</feature>
<evidence type="ECO:0000256" key="1">
    <source>
        <dbReference type="SAM" id="MobiDB-lite"/>
    </source>
</evidence>
<dbReference type="Proteomes" id="UP001189429">
    <property type="component" value="Unassembled WGS sequence"/>
</dbReference>
<name>A0ABN9R5V1_9DINO</name>
<dbReference type="EMBL" id="CAUYUJ010005561">
    <property type="protein sequence ID" value="CAK0814189.1"/>
    <property type="molecule type" value="Genomic_DNA"/>
</dbReference>
<feature type="non-terminal residue" evidence="2">
    <location>
        <position position="161"/>
    </location>
</feature>
<organism evidence="2 3">
    <name type="scientific">Prorocentrum cordatum</name>
    <dbReference type="NCBI Taxonomy" id="2364126"/>
    <lineage>
        <taxon>Eukaryota</taxon>
        <taxon>Sar</taxon>
        <taxon>Alveolata</taxon>
        <taxon>Dinophyceae</taxon>
        <taxon>Prorocentrales</taxon>
        <taxon>Prorocentraceae</taxon>
        <taxon>Prorocentrum</taxon>
    </lineage>
</organism>
<protein>
    <submittedName>
        <fullName evidence="2">Uncharacterized protein</fullName>
    </submittedName>
</protein>
<accession>A0ABN9R5V1</accession>
<proteinExistence type="predicted"/>
<sequence length="161" mass="17685">EHRRIGRAAPPPPPETFGAYAKKTEENGGVMAMINLLVADLDKEMAEAETSEKDSQADYEALMKESAEKRATDAKSLADKEGEKASLEGDLQSHKGDLKEANTNLATTLKYIHSLHTECDWLLKYYDVRKEMRASEVDALGKAKAVLNGADFSLLQTAQSL</sequence>